<dbReference type="EMBL" id="HACM01010022">
    <property type="protein sequence ID" value="CRZ10464.1"/>
    <property type="molecule type" value="Transcribed_RNA"/>
</dbReference>
<sequence length="138" mass="15447">FTLDAPFIDDSDDGLDKLQQGAAILCDLDKYPAFNPYLRPYFIQCFEKTFFRVVNQLVVREEASERLHQLWAVCRKHSEICDIPVEQQPVLSLSSTSALNGKNGPAVSAISSPDRKRDVKRRVQFALDGGPQDGPAHT</sequence>
<feature type="non-terminal residue" evidence="2">
    <location>
        <position position="1"/>
    </location>
</feature>
<name>A0A0H5RP23_9EUKA</name>
<evidence type="ECO:0000313" key="2">
    <source>
        <dbReference type="EMBL" id="CRZ10464.1"/>
    </source>
</evidence>
<dbReference type="AlphaFoldDB" id="A0A0H5RP23"/>
<evidence type="ECO:0000256" key="1">
    <source>
        <dbReference type="SAM" id="MobiDB-lite"/>
    </source>
</evidence>
<protein>
    <submittedName>
        <fullName evidence="2">Uncharacterized protein</fullName>
    </submittedName>
</protein>
<organism evidence="2">
    <name type="scientific">Spongospora subterranea</name>
    <dbReference type="NCBI Taxonomy" id="70186"/>
    <lineage>
        <taxon>Eukaryota</taxon>
        <taxon>Sar</taxon>
        <taxon>Rhizaria</taxon>
        <taxon>Endomyxa</taxon>
        <taxon>Phytomyxea</taxon>
        <taxon>Plasmodiophorida</taxon>
        <taxon>Plasmodiophoridae</taxon>
        <taxon>Spongospora</taxon>
    </lineage>
</organism>
<feature type="region of interest" description="Disordered" evidence="1">
    <location>
        <begin position="96"/>
        <end position="118"/>
    </location>
</feature>
<reference evidence="2" key="1">
    <citation type="submission" date="2015-04" db="EMBL/GenBank/DDBJ databases">
        <title>The genome sequence of the plant pathogenic Rhizarian Plasmodiophora brassicae reveals insights in its biotrophic life cycle and the origin of chitin synthesis.</title>
        <authorList>
            <person name="Schwelm A."/>
            <person name="Fogelqvist J."/>
            <person name="Knaust A."/>
            <person name="Julke S."/>
            <person name="Lilja T."/>
            <person name="Dhandapani V."/>
            <person name="Bonilla-Rosso G."/>
            <person name="Karlsson M."/>
            <person name="Shevchenko A."/>
            <person name="Choi S.R."/>
            <person name="Kim H.G."/>
            <person name="Park J.Y."/>
            <person name="Lim Y.P."/>
            <person name="Ludwig-Muller J."/>
            <person name="Dixelius C."/>
        </authorList>
    </citation>
    <scope>NUCLEOTIDE SEQUENCE</scope>
    <source>
        <tissue evidence="2">Potato root galls</tissue>
    </source>
</reference>
<proteinExistence type="predicted"/>
<accession>A0A0H5RP23</accession>